<dbReference type="EMBL" id="AP018227">
    <property type="protein sequence ID" value="BAY80955.1"/>
    <property type="molecule type" value="Genomic_DNA"/>
</dbReference>
<sequence length="913" mass="102571">MIKQVKGIRKVKLKSIKSIKTGLLFFKCQFLACTLFSNLLNTLPATAATEPVISVIQSRENASQWKGITTRLEQAGVNYCVISLDNVVNTADWGNRTVLFLPNVEKLTPSQAISLEEWVGKGGRVIASGPVGSLSAPGVRRLIKNILGGYWGFSLNTPQKIQPSKEKLQRWANKKNLIGEVRGGVVVPNSASQAAALWESKENNSVAVLATSRSTFFGWRWGVDSAANSNLDSAWLEAALKRHTDSPNAAKTIRGAASECSTSVVARKPATNSISSPTGTSPNFTPFKITAATSSKPAPNINFRRSDNLSDEAIDNLQDKVRLDVKPGSRKPISRRETLALQQELLKLIGRVESANLAVAATNKETGTPTAQAQTAEFASSQPGVLTLSNQQVISQAKEIVWRLPQLVAKRKYAEARKQWLLAKNSLWNQFPTKKRFAQPEIRAIWLDRGTIVKARSEQGLAKVFDRLSQAGINTVFFETINAGYTVYPSKVAPQQNPLTRNWDPLKSAVKLAHDRGMELHAWVWVFAAGNQRHNKILGINPNYPGPVLAAHPDWAGYDRRGKMIPQGQNKPFFDPANPQLRQYLLNQYEEIVTRYDVDGLHLDYIRYPFQDHQRNRSYGYGKAARSLFKERYGVDPKKISPRQRSIWQKWTAFRTQQIDSFVAQVSQKMRQKKSDLIMSVAVFPLPEQERIRKLQQHWEVWAKRGDIDLIVPMTYALDTPTFSRLAQPWIVSKKLGSTLLVPGIRLLNLPTLGAFDQLQLIRDLPVGGYALFAAENLKNQQLQQVFSNTQGNKVKDEPIPYRQPYKTAALRYASLQKEWEFALQNQQLEMSANQISELKNQAEVLQSALDQLAKSSSTANLQTAKASLTRFQSQFRVLVRQHAVNNPYQTRVWENRLSMIERLIKFGERLKK</sequence>
<dbReference type="InterPro" id="IPR029062">
    <property type="entry name" value="Class_I_gatase-like"/>
</dbReference>
<protein>
    <recommendedName>
        <fullName evidence="4">Glycosyl hydrolase-like 10 domain-containing protein</fullName>
    </recommendedName>
</protein>
<dbReference type="Gene3D" id="3.20.20.80">
    <property type="entry name" value="Glycosidases"/>
    <property type="match status" value="1"/>
</dbReference>
<feature type="signal peptide" evidence="3">
    <location>
        <begin position="1"/>
        <end position="47"/>
    </location>
</feature>
<dbReference type="InterPro" id="IPR052177">
    <property type="entry name" value="Divisome_Glycosyl_Hydrolase"/>
</dbReference>
<accession>A0A1Z4LI88</accession>
<keyword evidence="6" id="KW-1185">Reference proteome</keyword>
<dbReference type="PANTHER" id="PTHR43405:SF1">
    <property type="entry name" value="GLYCOSYL HYDROLASE DIGH"/>
    <property type="match status" value="1"/>
</dbReference>
<dbReference type="PANTHER" id="PTHR43405">
    <property type="entry name" value="GLYCOSYL HYDROLASE DIGH"/>
    <property type="match status" value="1"/>
</dbReference>
<evidence type="ECO:0000259" key="4">
    <source>
        <dbReference type="Pfam" id="PF02638"/>
    </source>
</evidence>
<evidence type="ECO:0000256" key="2">
    <source>
        <dbReference type="SAM" id="Coils"/>
    </source>
</evidence>
<dbReference type="InterPro" id="IPR003790">
    <property type="entry name" value="GHL10"/>
</dbReference>
<name>A0A1Z4LI88_9CYAN</name>
<dbReference type="Proteomes" id="UP000218418">
    <property type="component" value="Chromosome"/>
</dbReference>
<evidence type="ECO:0000313" key="5">
    <source>
        <dbReference type="EMBL" id="BAY80955.1"/>
    </source>
</evidence>
<feature type="chain" id="PRO_5012577202" description="Glycosyl hydrolase-like 10 domain-containing protein" evidence="3">
    <location>
        <begin position="48"/>
        <end position="913"/>
    </location>
</feature>
<dbReference type="Gene3D" id="3.40.50.880">
    <property type="match status" value="1"/>
</dbReference>
<feature type="domain" description="Glycosyl hydrolase-like 10" evidence="4">
    <location>
        <begin position="441"/>
        <end position="724"/>
    </location>
</feature>
<evidence type="ECO:0000256" key="3">
    <source>
        <dbReference type="SAM" id="SignalP"/>
    </source>
</evidence>
<keyword evidence="1 3" id="KW-0732">Signal</keyword>
<dbReference type="InterPro" id="IPR017853">
    <property type="entry name" value="GH"/>
</dbReference>
<dbReference type="SUPFAM" id="SSF51445">
    <property type="entry name" value="(Trans)glycosidases"/>
    <property type="match status" value="1"/>
</dbReference>
<proteinExistence type="predicted"/>
<dbReference type="AlphaFoldDB" id="A0A1Z4LI88"/>
<gene>
    <name evidence="5" type="ORF">NIES267_04200</name>
</gene>
<dbReference type="OrthoDB" id="580981at2"/>
<reference evidence="5 6" key="1">
    <citation type="submission" date="2017-06" db="EMBL/GenBank/DDBJ databases">
        <title>Genome sequencing of cyanobaciteial culture collection at National Institute for Environmental Studies (NIES).</title>
        <authorList>
            <person name="Hirose Y."/>
            <person name="Shimura Y."/>
            <person name="Fujisawa T."/>
            <person name="Nakamura Y."/>
            <person name="Kawachi M."/>
        </authorList>
    </citation>
    <scope>NUCLEOTIDE SEQUENCE [LARGE SCALE GENOMIC DNA]</scope>
    <source>
        <strain evidence="5 6">NIES-267</strain>
    </source>
</reference>
<evidence type="ECO:0000313" key="6">
    <source>
        <dbReference type="Proteomes" id="UP000218418"/>
    </source>
</evidence>
<dbReference type="Pfam" id="PF02638">
    <property type="entry name" value="GHL10"/>
    <property type="match status" value="1"/>
</dbReference>
<organism evidence="5 6">
    <name type="scientific">Calothrix parasitica NIES-267</name>
    <dbReference type="NCBI Taxonomy" id="1973488"/>
    <lineage>
        <taxon>Bacteria</taxon>
        <taxon>Bacillati</taxon>
        <taxon>Cyanobacteriota</taxon>
        <taxon>Cyanophyceae</taxon>
        <taxon>Nostocales</taxon>
        <taxon>Calotrichaceae</taxon>
        <taxon>Calothrix</taxon>
    </lineage>
</organism>
<feature type="coiled-coil region" evidence="2">
    <location>
        <begin position="822"/>
        <end position="856"/>
    </location>
</feature>
<evidence type="ECO:0000256" key="1">
    <source>
        <dbReference type="ARBA" id="ARBA00022729"/>
    </source>
</evidence>
<keyword evidence="2" id="KW-0175">Coiled coil</keyword>